<dbReference type="CDD" id="cd12108">
    <property type="entry name" value="Hr-like"/>
    <property type="match status" value="1"/>
</dbReference>
<evidence type="ECO:0000259" key="1">
    <source>
        <dbReference type="Pfam" id="PF01814"/>
    </source>
</evidence>
<dbReference type="Gene3D" id="1.20.120.520">
    <property type="entry name" value="nmb1532 protein domain like"/>
    <property type="match status" value="1"/>
</dbReference>
<dbReference type="AlphaFoldDB" id="A0A5C8NN67"/>
<accession>A0A5C8NN67</accession>
<evidence type="ECO:0000313" key="2">
    <source>
        <dbReference type="EMBL" id="TXL62231.1"/>
    </source>
</evidence>
<protein>
    <submittedName>
        <fullName evidence="2">Hemerythrin domain-containing protein</fullName>
    </submittedName>
</protein>
<dbReference type="PANTHER" id="PTHR38048:SF2">
    <property type="entry name" value="HEMERYTHRIN-LIKE DOMAIN-CONTAINING PROTEIN"/>
    <property type="match status" value="1"/>
</dbReference>
<proteinExistence type="predicted"/>
<dbReference type="PANTHER" id="PTHR38048">
    <property type="entry name" value="EXPRESSED PROTEIN"/>
    <property type="match status" value="1"/>
</dbReference>
<evidence type="ECO:0000313" key="3">
    <source>
        <dbReference type="Proteomes" id="UP000321571"/>
    </source>
</evidence>
<dbReference type="EMBL" id="VDUX01000002">
    <property type="protein sequence ID" value="TXL62231.1"/>
    <property type="molecule type" value="Genomic_DNA"/>
</dbReference>
<reference evidence="2 3" key="1">
    <citation type="submission" date="2019-06" db="EMBL/GenBank/DDBJ databases">
        <title>Aeromicrobium sp. nov., isolated from a maize field.</title>
        <authorList>
            <person name="Lin S.-Y."/>
            <person name="Tsai C.-F."/>
            <person name="Young C.-C."/>
        </authorList>
    </citation>
    <scope>NUCLEOTIDE SEQUENCE [LARGE SCALE GENOMIC DNA]</scope>
    <source>
        <strain evidence="2 3">CC-CFT486</strain>
    </source>
</reference>
<sequence>MTEHRTLNTVIHAAFRRDLKRLDDALGSFDGSRPRADALGRAWDNYATQLHQHHQDEETIFWPAFVSLGVDRELMASLEGEHDAMTRALEEAESAMAAFHADPTEVQAATARGRIQTLHDVLDAHLEHEERDLEPWAAQQMETSEVKAAAKAVRKAHQGGAGTFMAWLQDGADADAIAFMRKEIPPPVLFMITRLGGRQYRRDVASVWS</sequence>
<comment type="caution">
    <text evidence="2">The sequence shown here is derived from an EMBL/GenBank/DDBJ whole genome shotgun (WGS) entry which is preliminary data.</text>
</comment>
<dbReference type="InterPro" id="IPR012312">
    <property type="entry name" value="Hemerythrin-like"/>
</dbReference>
<name>A0A5C8NN67_9ACTN</name>
<feature type="domain" description="Hemerythrin-like" evidence="1">
    <location>
        <begin position="12"/>
        <end position="137"/>
    </location>
</feature>
<dbReference type="InterPro" id="IPR053206">
    <property type="entry name" value="Dimeric_xanthone_biosynth"/>
</dbReference>
<organism evidence="2 3">
    <name type="scientific">Aeromicrobium terrae</name>
    <dbReference type="NCBI Taxonomy" id="2498846"/>
    <lineage>
        <taxon>Bacteria</taxon>
        <taxon>Bacillati</taxon>
        <taxon>Actinomycetota</taxon>
        <taxon>Actinomycetes</taxon>
        <taxon>Propionibacteriales</taxon>
        <taxon>Nocardioidaceae</taxon>
        <taxon>Aeromicrobium</taxon>
    </lineage>
</organism>
<gene>
    <name evidence="2" type="ORF">FHP06_05900</name>
</gene>
<keyword evidence="3" id="KW-1185">Reference proteome</keyword>
<dbReference type="Pfam" id="PF01814">
    <property type="entry name" value="Hemerythrin"/>
    <property type="match status" value="1"/>
</dbReference>
<dbReference type="RefSeq" id="WP_147684712.1">
    <property type="nucleotide sequence ID" value="NZ_VDUX01000002.1"/>
</dbReference>
<dbReference type="OrthoDB" id="5197650at2"/>
<dbReference type="Proteomes" id="UP000321571">
    <property type="component" value="Unassembled WGS sequence"/>
</dbReference>